<keyword evidence="9" id="KW-1185">Reference proteome</keyword>
<dbReference type="VEuPathDB" id="FungiDB:AMAG_03348"/>
<evidence type="ECO:0000256" key="5">
    <source>
        <dbReference type="RuleBase" id="RU363014"/>
    </source>
</evidence>
<keyword evidence="3 4" id="KW-0413">Isomerase</keyword>
<evidence type="ECO:0000259" key="6">
    <source>
        <dbReference type="PROSITE" id="PS50020"/>
    </source>
</evidence>
<dbReference type="SUPFAM" id="SSF54534">
    <property type="entry name" value="FKBP-like"/>
    <property type="match status" value="1"/>
</dbReference>
<dbReference type="EMBL" id="GG745334">
    <property type="protein sequence ID" value="KNE58994.1"/>
    <property type="molecule type" value="Genomic_DNA"/>
</dbReference>
<proteinExistence type="predicted"/>
<dbReference type="InterPro" id="IPR000297">
    <property type="entry name" value="PPIase_PpiC"/>
</dbReference>
<dbReference type="PROSITE" id="PS50198">
    <property type="entry name" value="PPIC_PPIASE_2"/>
    <property type="match status" value="1"/>
</dbReference>
<protein>
    <recommendedName>
        <fullName evidence="5">Peptidyl-prolyl cis-trans isomerase</fullName>
        <ecNumber evidence="5">5.2.1.8</ecNumber>
    </recommendedName>
</protein>
<dbReference type="InterPro" id="IPR036020">
    <property type="entry name" value="WW_dom_sf"/>
</dbReference>
<dbReference type="EC" id="5.2.1.8" evidence="5"/>
<dbReference type="GO" id="GO:0005829">
    <property type="term" value="C:cytosol"/>
    <property type="evidence" value="ECO:0007669"/>
    <property type="project" value="TreeGrafter"/>
</dbReference>
<dbReference type="GO" id="GO:0003755">
    <property type="term" value="F:peptidyl-prolyl cis-trans isomerase activity"/>
    <property type="evidence" value="ECO:0007669"/>
    <property type="project" value="UniProtKB-UniRule"/>
</dbReference>
<dbReference type="GO" id="GO:0005634">
    <property type="term" value="C:nucleus"/>
    <property type="evidence" value="ECO:0007669"/>
    <property type="project" value="TreeGrafter"/>
</dbReference>
<accession>A0A0L0S9C6</accession>
<dbReference type="SUPFAM" id="SSF51045">
    <property type="entry name" value="WW domain"/>
    <property type="match status" value="1"/>
</dbReference>
<dbReference type="eggNOG" id="KOG3259">
    <property type="taxonomic scope" value="Eukaryota"/>
</dbReference>
<feature type="domain" description="PpiC" evidence="7">
    <location>
        <begin position="42"/>
        <end position="153"/>
    </location>
</feature>
<gene>
    <name evidence="8" type="ORF">AMAG_03348</name>
</gene>
<dbReference type="Proteomes" id="UP000054350">
    <property type="component" value="Unassembled WGS sequence"/>
</dbReference>
<dbReference type="OMA" id="DEVQCLH"/>
<dbReference type="GO" id="GO:0080090">
    <property type="term" value="P:regulation of primary metabolic process"/>
    <property type="evidence" value="ECO:0007669"/>
    <property type="project" value="UniProtKB-ARBA"/>
</dbReference>
<evidence type="ECO:0000256" key="1">
    <source>
        <dbReference type="ARBA" id="ARBA00000971"/>
    </source>
</evidence>
<dbReference type="PANTHER" id="PTHR10657:SF4">
    <property type="entry name" value="PEPTIDYL-PROLYL CIS-TRANS ISOMERASE-RELATED"/>
    <property type="match status" value="1"/>
</dbReference>
<reference evidence="9" key="2">
    <citation type="submission" date="2009-11" db="EMBL/GenBank/DDBJ databases">
        <title>The Genome Sequence of Allomyces macrogynus strain ATCC 38327.</title>
        <authorList>
            <consortium name="The Broad Institute Genome Sequencing Platform"/>
            <person name="Russ C."/>
            <person name="Cuomo C."/>
            <person name="Shea T."/>
            <person name="Young S.K."/>
            <person name="Zeng Q."/>
            <person name="Koehrsen M."/>
            <person name="Haas B."/>
            <person name="Borodovsky M."/>
            <person name="Guigo R."/>
            <person name="Alvarado L."/>
            <person name="Berlin A."/>
            <person name="Borenstein D."/>
            <person name="Chen Z."/>
            <person name="Engels R."/>
            <person name="Freedman E."/>
            <person name="Gellesch M."/>
            <person name="Goldberg J."/>
            <person name="Griggs A."/>
            <person name="Gujja S."/>
            <person name="Heiman D."/>
            <person name="Hepburn T."/>
            <person name="Howarth C."/>
            <person name="Jen D."/>
            <person name="Larson L."/>
            <person name="Lewis B."/>
            <person name="Mehta T."/>
            <person name="Park D."/>
            <person name="Pearson M."/>
            <person name="Roberts A."/>
            <person name="Saif S."/>
            <person name="Shenoy N."/>
            <person name="Sisk P."/>
            <person name="Stolte C."/>
            <person name="Sykes S."/>
            <person name="Walk T."/>
            <person name="White J."/>
            <person name="Yandava C."/>
            <person name="Burger G."/>
            <person name="Gray M.W."/>
            <person name="Holland P.W.H."/>
            <person name="King N."/>
            <person name="Lang F.B.F."/>
            <person name="Roger A.J."/>
            <person name="Ruiz-Trillo I."/>
            <person name="Lander E."/>
            <person name="Nusbaum C."/>
        </authorList>
    </citation>
    <scope>NUCLEOTIDE SEQUENCE [LARGE SCALE GENOMIC DNA]</scope>
    <source>
        <strain evidence="9">ATCC 38327</strain>
    </source>
</reference>
<dbReference type="Gene3D" id="2.20.70.10">
    <property type="match status" value="1"/>
</dbReference>
<evidence type="ECO:0000256" key="3">
    <source>
        <dbReference type="ARBA" id="ARBA00023235"/>
    </source>
</evidence>
<dbReference type="PROSITE" id="PS50020">
    <property type="entry name" value="WW_DOMAIN_2"/>
    <property type="match status" value="1"/>
</dbReference>
<feature type="domain" description="WW" evidence="6">
    <location>
        <begin position="2"/>
        <end position="36"/>
    </location>
</feature>
<dbReference type="PANTHER" id="PTHR10657">
    <property type="entry name" value="PEPTIDYL-PROLYL CIS-TRANS ISOMERASE"/>
    <property type="match status" value="1"/>
</dbReference>
<dbReference type="GO" id="GO:0060255">
    <property type="term" value="P:regulation of macromolecule metabolic process"/>
    <property type="evidence" value="ECO:0007669"/>
    <property type="project" value="UniProtKB-ARBA"/>
</dbReference>
<dbReference type="CDD" id="cd00201">
    <property type="entry name" value="WW"/>
    <property type="match status" value="1"/>
</dbReference>
<evidence type="ECO:0000313" key="9">
    <source>
        <dbReference type="Proteomes" id="UP000054350"/>
    </source>
</evidence>
<dbReference type="Pfam" id="PF00639">
    <property type="entry name" value="Rotamase"/>
    <property type="match status" value="1"/>
</dbReference>
<organism evidence="8 9">
    <name type="scientific">Allomyces macrogynus (strain ATCC 38327)</name>
    <name type="common">Allomyces javanicus var. macrogynus</name>
    <dbReference type="NCBI Taxonomy" id="578462"/>
    <lineage>
        <taxon>Eukaryota</taxon>
        <taxon>Fungi</taxon>
        <taxon>Fungi incertae sedis</taxon>
        <taxon>Blastocladiomycota</taxon>
        <taxon>Blastocladiomycetes</taxon>
        <taxon>Blastocladiales</taxon>
        <taxon>Blastocladiaceae</taxon>
        <taxon>Allomyces</taxon>
    </lineage>
</organism>
<evidence type="ECO:0000256" key="2">
    <source>
        <dbReference type="ARBA" id="ARBA00023110"/>
    </source>
</evidence>
<comment type="catalytic activity">
    <reaction evidence="1 5">
        <text>[protein]-peptidylproline (omega=180) = [protein]-peptidylproline (omega=0)</text>
        <dbReference type="Rhea" id="RHEA:16237"/>
        <dbReference type="Rhea" id="RHEA-COMP:10747"/>
        <dbReference type="Rhea" id="RHEA-COMP:10748"/>
        <dbReference type="ChEBI" id="CHEBI:83833"/>
        <dbReference type="ChEBI" id="CHEBI:83834"/>
        <dbReference type="EC" id="5.2.1.8"/>
    </reaction>
</comment>
<dbReference type="Gene3D" id="3.10.50.40">
    <property type="match status" value="1"/>
</dbReference>
<dbReference type="PROSITE" id="PS01159">
    <property type="entry name" value="WW_DOMAIN_1"/>
    <property type="match status" value="1"/>
</dbReference>
<dbReference type="OrthoDB" id="2530521at2759"/>
<sequence>MPTPPAPWEERFSQTKKRAYYYNPETNQSQWEFPTESTGAVNETVRASHLLVKHRESRRPSSWRQERITISKDEALQQILAFRQQIVSGETDLPTLAQQYSDCSSARVGGDLGPFKRGQMQKSFEDATFALQVGELSQPVFSDSGVHLILRTA</sequence>
<evidence type="ECO:0000256" key="4">
    <source>
        <dbReference type="PROSITE-ProRule" id="PRU00278"/>
    </source>
</evidence>
<dbReference type="Pfam" id="PF00397">
    <property type="entry name" value="WW"/>
    <property type="match status" value="1"/>
</dbReference>
<dbReference type="FunFam" id="3.10.50.40:FF:000010">
    <property type="entry name" value="Peptidyl-prolyl cis-trans isomerase Pin1"/>
    <property type="match status" value="1"/>
</dbReference>
<dbReference type="AlphaFoldDB" id="A0A0L0S9C6"/>
<reference evidence="8 9" key="1">
    <citation type="submission" date="2009-11" db="EMBL/GenBank/DDBJ databases">
        <title>Annotation of Allomyces macrogynus ATCC 38327.</title>
        <authorList>
            <consortium name="The Broad Institute Genome Sequencing Platform"/>
            <person name="Russ C."/>
            <person name="Cuomo C."/>
            <person name="Burger G."/>
            <person name="Gray M.W."/>
            <person name="Holland P.W.H."/>
            <person name="King N."/>
            <person name="Lang F.B.F."/>
            <person name="Roger A.J."/>
            <person name="Ruiz-Trillo I."/>
            <person name="Young S.K."/>
            <person name="Zeng Q."/>
            <person name="Gargeya S."/>
            <person name="Fitzgerald M."/>
            <person name="Haas B."/>
            <person name="Abouelleil A."/>
            <person name="Alvarado L."/>
            <person name="Arachchi H.M."/>
            <person name="Berlin A."/>
            <person name="Chapman S.B."/>
            <person name="Gearin G."/>
            <person name="Goldberg J."/>
            <person name="Griggs A."/>
            <person name="Gujja S."/>
            <person name="Hansen M."/>
            <person name="Heiman D."/>
            <person name="Howarth C."/>
            <person name="Larimer J."/>
            <person name="Lui A."/>
            <person name="MacDonald P.J.P."/>
            <person name="McCowen C."/>
            <person name="Montmayeur A."/>
            <person name="Murphy C."/>
            <person name="Neiman D."/>
            <person name="Pearson M."/>
            <person name="Priest M."/>
            <person name="Roberts A."/>
            <person name="Saif S."/>
            <person name="Shea T."/>
            <person name="Sisk P."/>
            <person name="Stolte C."/>
            <person name="Sykes S."/>
            <person name="Wortman J."/>
            <person name="Nusbaum C."/>
            <person name="Birren B."/>
        </authorList>
    </citation>
    <scope>NUCLEOTIDE SEQUENCE [LARGE SCALE GENOMIC DNA]</scope>
    <source>
        <strain evidence="8 9">ATCC 38327</strain>
    </source>
</reference>
<dbReference type="InterPro" id="IPR001202">
    <property type="entry name" value="WW_dom"/>
</dbReference>
<keyword evidence="2 4" id="KW-0697">Rotamase</keyword>
<evidence type="ECO:0000313" key="8">
    <source>
        <dbReference type="EMBL" id="KNE58994.1"/>
    </source>
</evidence>
<name>A0A0L0S9C6_ALLM3</name>
<dbReference type="STRING" id="578462.A0A0L0S9C6"/>
<dbReference type="InterPro" id="IPR051370">
    <property type="entry name" value="PPIase_Pin1"/>
</dbReference>
<dbReference type="InterPro" id="IPR046357">
    <property type="entry name" value="PPIase_dom_sf"/>
</dbReference>
<evidence type="ECO:0000259" key="7">
    <source>
        <dbReference type="PROSITE" id="PS50198"/>
    </source>
</evidence>
<dbReference type="SMART" id="SM00456">
    <property type="entry name" value="WW"/>
    <property type="match status" value="1"/>
</dbReference>